<dbReference type="Pfam" id="PF00134">
    <property type="entry name" value="Cyclin_N"/>
    <property type="match status" value="1"/>
</dbReference>
<evidence type="ECO:0000259" key="1">
    <source>
        <dbReference type="Pfam" id="PF00134"/>
    </source>
</evidence>
<feature type="domain" description="Cyclin N-terminal" evidence="1">
    <location>
        <begin position="10"/>
        <end position="59"/>
    </location>
</feature>
<organism evidence="2">
    <name type="scientific">Solanum chacoense</name>
    <name type="common">Chaco potato</name>
    <dbReference type="NCBI Taxonomy" id="4108"/>
    <lineage>
        <taxon>Eukaryota</taxon>
        <taxon>Viridiplantae</taxon>
        <taxon>Streptophyta</taxon>
        <taxon>Embryophyta</taxon>
        <taxon>Tracheophyta</taxon>
        <taxon>Spermatophyta</taxon>
        <taxon>Magnoliopsida</taxon>
        <taxon>eudicotyledons</taxon>
        <taxon>Gunneridae</taxon>
        <taxon>Pentapetalae</taxon>
        <taxon>asterids</taxon>
        <taxon>lamiids</taxon>
        <taxon>Solanales</taxon>
        <taxon>Solanaceae</taxon>
        <taxon>Solanoideae</taxon>
        <taxon>Solaneae</taxon>
        <taxon>Solanum</taxon>
    </lineage>
</organism>
<proteinExistence type="predicted"/>
<sequence length="67" mass="8002">MLEPPRNDQIDKKRPSTDFMAKVQKDINPRMRAILIDWLVEVAEEYRFVPDMLHLTITTFINIFRAI</sequence>
<dbReference type="EMBL" id="GEDG01038264">
    <property type="protein sequence ID" value="JAP07673.1"/>
    <property type="molecule type" value="Transcribed_RNA"/>
</dbReference>
<protein>
    <submittedName>
        <fullName evidence="2">Putative ovule protein</fullName>
    </submittedName>
</protein>
<evidence type="ECO:0000313" key="2">
    <source>
        <dbReference type="EMBL" id="JAP07673.1"/>
    </source>
</evidence>
<dbReference type="SUPFAM" id="SSF47954">
    <property type="entry name" value="Cyclin-like"/>
    <property type="match status" value="1"/>
</dbReference>
<accession>A0A0V0GIX4</accession>
<dbReference type="Gene3D" id="1.10.472.10">
    <property type="entry name" value="Cyclin-like"/>
    <property type="match status" value="1"/>
</dbReference>
<dbReference type="InterPro" id="IPR036915">
    <property type="entry name" value="Cyclin-like_sf"/>
</dbReference>
<dbReference type="AlphaFoldDB" id="A0A0V0GIX4"/>
<name>A0A0V0GIX4_SOLCH</name>
<dbReference type="InterPro" id="IPR006671">
    <property type="entry name" value="Cyclin_N"/>
</dbReference>
<reference evidence="2" key="1">
    <citation type="submission" date="2015-12" db="EMBL/GenBank/DDBJ databases">
        <title>Gene expression during late stages of embryo sac development: a critical building block for successful pollen-pistil interactions.</title>
        <authorList>
            <person name="Liu Y."/>
            <person name="Joly V."/>
            <person name="Sabar M."/>
            <person name="Matton D.P."/>
        </authorList>
    </citation>
    <scope>NUCLEOTIDE SEQUENCE</scope>
</reference>